<dbReference type="OrthoDB" id="205514at2759"/>
<dbReference type="InterPro" id="IPR022312">
    <property type="entry name" value="DNA_pol_X"/>
</dbReference>
<dbReference type="Gene3D" id="1.10.150.20">
    <property type="entry name" value="5' to 3' exonuclease, C-terminal subdomain"/>
    <property type="match status" value="1"/>
</dbReference>
<proteinExistence type="inferred from homology"/>
<dbReference type="Pfam" id="PF14716">
    <property type="entry name" value="HHH_8"/>
    <property type="match status" value="1"/>
</dbReference>
<dbReference type="InterPro" id="IPR027421">
    <property type="entry name" value="DNA_pol_lamdba_lyase_dom_sf"/>
</dbReference>
<organism evidence="10 11">
    <name type="scientific">Aplosporella prunicola CBS 121167</name>
    <dbReference type="NCBI Taxonomy" id="1176127"/>
    <lineage>
        <taxon>Eukaryota</taxon>
        <taxon>Fungi</taxon>
        <taxon>Dikarya</taxon>
        <taxon>Ascomycota</taxon>
        <taxon>Pezizomycotina</taxon>
        <taxon>Dothideomycetes</taxon>
        <taxon>Dothideomycetes incertae sedis</taxon>
        <taxon>Botryosphaeriales</taxon>
        <taxon>Aplosporellaceae</taxon>
        <taxon>Aplosporella</taxon>
    </lineage>
</organism>
<comment type="function">
    <text evidence="7">DNA polymerase that functions in several pathways of DNA repair. Involved in base excision repair (BER) responsible for repair of lesions that give rise to abasic (AP) sites in DNA. Also contributes to DNA double-strand break repair by non-homologous end joining and homologous recombination. Has both template-dependent and template-independent (terminal transferase) DNA polymerase activities. Has also a 5'-deoxyribose-5-phosphate lyase (dRP lyase) activity.</text>
</comment>
<dbReference type="Proteomes" id="UP000799438">
    <property type="component" value="Unassembled WGS sequence"/>
</dbReference>
<evidence type="ECO:0000313" key="10">
    <source>
        <dbReference type="EMBL" id="KAF2144074.1"/>
    </source>
</evidence>
<dbReference type="GeneID" id="54296328"/>
<keyword evidence="1 7" id="KW-0808">Transferase</keyword>
<dbReference type="GO" id="GO:0003887">
    <property type="term" value="F:DNA-directed DNA polymerase activity"/>
    <property type="evidence" value="ECO:0007669"/>
    <property type="project" value="UniProtKB-UniRule"/>
</dbReference>
<evidence type="ECO:0000256" key="1">
    <source>
        <dbReference type="ARBA" id="ARBA00022679"/>
    </source>
</evidence>
<dbReference type="Gene3D" id="1.10.150.110">
    <property type="entry name" value="DNA polymerase beta, N-terminal domain-like"/>
    <property type="match status" value="1"/>
</dbReference>
<evidence type="ECO:0000256" key="8">
    <source>
        <dbReference type="SAM" id="MobiDB-lite"/>
    </source>
</evidence>
<keyword evidence="5 7" id="KW-0234">DNA repair</keyword>
<dbReference type="InterPro" id="IPR018944">
    <property type="entry name" value="DNA_pol_lambd_fingers_domain"/>
</dbReference>
<keyword evidence="11" id="KW-1185">Reference proteome</keyword>
<evidence type="ECO:0000256" key="3">
    <source>
        <dbReference type="ARBA" id="ARBA00022763"/>
    </source>
</evidence>
<dbReference type="FunFam" id="1.10.150.110:FF:000005">
    <property type="entry name" value="DNA polymerase POL4"/>
    <property type="match status" value="1"/>
</dbReference>
<dbReference type="Pfam" id="PF14792">
    <property type="entry name" value="DNA_pol_B_palm"/>
    <property type="match status" value="1"/>
</dbReference>
<name>A0A6A6BLD1_9PEZI</name>
<dbReference type="InterPro" id="IPR043519">
    <property type="entry name" value="NT_sf"/>
</dbReference>
<dbReference type="SUPFAM" id="SSF81301">
    <property type="entry name" value="Nucleotidyltransferase"/>
    <property type="match status" value="1"/>
</dbReference>
<dbReference type="PANTHER" id="PTHR11276:SF29">
    <property type="entry name" value="DNA POLYMERASE TYPE-X FAMILY PROTEIN POL4"/>
    <property type="match status" value="1"/>
</dbReference>
<reference evidence="10" key="1">
    <citation type="journal article" date="2020" name="Stud. Mycol.">
        <title>101 Dothideomycetes genomes: a test case for predicting lifestyles and emergence of pathogens.</title>
        <authorList>
            <person name="Haridas S."/>
            <person name="Albert R."/>
            <person name="Binder M."/>
            <person name="Bloem J."/>
            <person name="Labutti K."/>
            <person name="Salamov A."/>
            <person name="Andreopoulos B."/>
            <person name="Baker S."/>
            <person name="Barry K."/>
            <person name="Bills G."/>
            <person name="Bluhm B."/>
            <person name="Cannon C."/>
            <person name="Castanera R."/>
            <person name="Culley D."/>
            <person name="Daum C."/>
            <person name="Ezra D."/>
            <person name="Gonzalez J."/>
            <person name="Henrissat B."/>
            <person name="Kuo A."/>
            <person name="Liang C."/>
            <person name="Lipzen A."/>
            <person name="Lutzoni F."/>
            <person name="Magnuson J."/>
            <person name="Mondo S."/>
            <person name="Nolan M."/>
            <person name="Ohm R."/>
            <person name="Pangilinan J."/>
            <person name="Park H.-J."/>
            <person name="Ramirez L."/>
            <person name="Alfaro M."/>
            <person name="Sun H."/>
            <person name="Tritt A."/>
            <person name="Yoshinaga Y."/>
            <person name="Zwiers L.-H."/>
            <person name="Turgeon B."/>
            <person name="Goodwin S."/>
            <person name="Spatafora J."/>
            <person name="Crous P."/>
            <person name="Grigoriev I."/>
        </authorList>
    </citation>
    <scope>NUCLEOTIDE SEQUENCE</scope>
    <source>
        <strain evidence="10">CBS 121167</strain>
    </source>
</reference>
<evidence type="ECO:0000259" key="9">
    <source>
        <dbReference type="SMART" id="SM00483"/>
    </source>
</evidence>
<feature type="domain" description="DNA-directed DNA polymerase X" evidence="9">
    <location>
        <begin position="308"/>
        <end position="675"/>
    </location>
</feature>
<dbReference type="Pfam" id="PF10391">
    <property type="entry name" value="DNA_pol_lambd_f"/>
    <property type="match status" value="1"/>
</dbReference>
<keyword evidence="3 7" id="KW-0227">DNA damage</keyword>
<keyword evidence="4 7" id="KW-0239">DNA-directed DNA polymerase</keyword>
<gene>
    <name evidence="10" type="ORF">K452DRAFT_267205</name>
</gene>
<evidence type="ECO:0000256" key="6">
    <source>
        <dbReference type="ARBA" id="ARBA00049244"/>
    </source>
</evidence>
<dbReference type="EMBL" id="ML995480">
    <property type="protein sequence ID" value="KAF2144074.1"/>
    <property type="molecule type" value="Genomic_DNA"/>
</dbReference>
<comment type="subcellular location">
    <subcellularLocation>
        <location evidence="7">Nucleus</location>
    </subcellularLocation>
</comment>
<dbReference type="InterPro" id="IPR037160">
    <property type="entry name" value="DNA_Pol_thumb_sf"/>
</dbReference>
<dbReference type="AlphaFoldDB" id="A0A6A6BLD1"/>
<dbReference type="GO" id="GO:0046872">
    <property type="term" value="F:metal ion binding"/>
    <property type="evidence" value="ECO:0007669"/>
    <property type="project" value="UniProtKB-UniRule"/>
</dbReference>
<comment type="similarity">
    <text evidence="7">Belongs to the DNA polymerase type-X family.</text>
</comment>
<evidence type="ECO:0000256" key="5">
    <source>
        <dbReference type="ARBA" id="ARBA00023204"/>
    </source>
</evidence>
<evidence type="ECO:0000256" key="7">
    <source>
        <dbReference type="RuleBase" id="RU366014"/>
    </source>
</evidence>
<evidence type="ECO:0000256" key="2">
    <source>
        <dbReference type="ARBA" id="ARBA00022695"/>
    </source>
</evidence>
<accession>A0A6A6BLD1</accession>
<evidence type="ECO:0000313" key="11">
    <source>
        <dbReference type="Proteomes" id="UP000799438"/>
    </source>
</evidence>
<sequence length="677" mass="75577">MSFPPLAASSPPRIPSSLDLGVLPPMFILPTHLADGELQRLEDWLTENGALLTYNVAEAKLVLGRVGTKRRAELELRSRQLWTEEVTLPPSSPKNFRSEPPRKRRKTAGVEGDSTTDDEDRTFESHGETTHTQTPFPIDDFLNNITVVKLAWLEDSKGLGKLLPLKNYITYQGKPIDRSTRASVSPSLQQSPVNKLPHLAPELQSRQPEKPRTTQDILERAKSDAPSSPGRRQGLTHYSSVNRGQHRFGGRSFASTNKTADHHSPNKVALLQQTTSEYEGVGSDIPEPPEWVKKRVKYACERSTTANPANGSFIEELKKIRLARLLSGDEIGVRAYSTSIASIAAYRFPFSTAREILALPGCDTKIANLWVEWKNNDGKIKAVEEAEEDEDMRVLRLFYDIWGVGATTARGFLCDKGWRDLDDIVEYGWSALSRVQQIGVKYYDEFLTKIPRPEVEFIAAKVREHAVKVRYEGVEVVVVGGYRRGNAEAGDVDVIVSHRDLAATANIITDIVASLETEQWITHTLLLSLKGTERGQSTLPFRAAGGGGHGFDTLDKALVVWQDPVWPTQKKDLATNPKAKNPNIHRRVDIIASPWRTVGCAITGWSGGTTFQRDLRRYAKNVKGWKFDSSGVRDRYTGEVVELEGPRGVEGTWEDAERAVFKGMGLVYREPWERCTA</sequence>
<dbReference type="GO" id="GO:0003677">
    <property type="term" value="F:DNA binding"/>
    <property type="evidence" value="ECO:0007669"/>
    <property type="project" value="UniProtKB-UniRule"/>
</dbReference>
<dbReference type="Gene3D" id="3.30.460.10">
    <property type="entry name" value="Beta Polymerase, domain 2"/>
    <property type="match status" value="1"/>
</dbReference>
<protein>
    <recommendedName>
        <fullName evidence="7">DNA polymerase</fullName>
        <ecNumber evidence="7">2.7.7.7</ecNumber>
    </recommendedName>
</protein>
<keyword evidence="2 7" id="KW-0548">Nucleotidyltransferase</keyword>
<dbReference type="PRINTS" id="PR00870">
    <property type="entry name" value="DNAPOLXBETA"/>
</dbReference>
<dbReference type="GO" id="GO:0005634">
    <property type="term" value="C:nucleus"/>
    <property type="evidence" value="ECO:0007669"/>
    <property type="project" value="UniProtKB-SubCell"/>
</dbReference>
<evidence type="ECO:0000256" key="4">
    <source>
        <dbReference type="ARBA" id="ARBA00022932"/>
    </source>
</evidence>
<feature type="compositionally biased region" description="Basic and acidic residues" evidence="8">
    <location>
        <begin position="207"/>
        <end position="223"/>
    </location>
</feature>
<dbReference type="PRINTS" id="PR00869">
    <property type="entry name" value="DNAPOLX"/>
</dbReference>
<dbReference type="PANTHER" id="PTHR11276">
    <property type="entry name" value="DNA POLYMERASE TYPE-X FAMILY MEMBER"/>
    <property type="match status" value="1"/>
</dbReference>
<dbReference type="EC" id="2.7.7.7" evidence="7"/>
<dbReference type="SMART" id="SM00483">
    <property type="entry name" value="POLXc"/>
    <property type="match status" value="1"/>
</dbReference>
<feature type="region of interest" description="Disordered" evidence="8">
    <location>
        <begin position="177"/>
        <end position="266"/>
    </location>
</feature>
<dbReference type="SUPFAM" id="SSF47802">
    <property type="entry name" value="DNA polymerase beta, N-terminal domain-like"/>
    <property type="match status" value="1"/>
</dbReference>
<keyword evidence="7" id="KW-0539">Nucleus</keyword>
<comment type="catalytic activity">
    <reaction evidence="6 7">
        <text>DNA(n) + a 2'-deoxyribonucleoside 5'-triphosphate = DNA(n+1) + diphosphate</text>
        <dbReference type="Rhea" id="RHEA:22508"/>
        <dbReference type="Rhea" id="RHEA-COMP:17339"/>
        <dbReference type="Rhea" id="RHEA-COMP:17340"/>
        <dbReference type="ChEBI" id="CHEBI:33019"/>
        <dbReference type="ChEBI" id="CHEBI:61560"/>
        <dbReference type="ChEBI" id="CHEBI:173112"/>
        <dbReference type="EC" id="2.7.7.7"/>
    </reaction>
</comment>
<dbReference type="InterPro" id="IPR010996">
    <property type="entry name" value="HHH_MUS81"/>
</dbReference>
<dbReference type="GO" id="GO:0006303">
    <property type="term" value="P:double-strand break repair via nonhomologous end joining"/>
    <property type="evidence" value="ECO:0007669"/>
    <property type="project" value="TreeGrafter"/>
</dbReference>
<dbReference type="InterPro" id="IPR002054">
    <property type="entry name" value="DNA-dir_DNA_pol_X"/>
</dbReference>
<dbReference type="InterPro" id="IPR029398">
    <property type="entry name" value="PolB_thumb"/>
</dbReference>
<dbReference type="FunFam" id="3.30.210.10:FF:000005">
    <property type="entry name" value="DNA polymerase IV"/>
    <property type="match status" value="1"/>
</dbReference>
<dbReference type="InterPro" id="IPR002008">
    <property type="entry name" value="DNA_pol_X_beta-like"/>
</dbReference>
<feature type="region of interest" description="Disordered" evidence="8">
    <location>
        <begin position="87"/>
        <end position="138"/>
    </location>
</feature>
<dbReference type="InterPro" id="IPR028207">
    <property type="entry name" value="DNA_pol_B_palm_palm"/>
</dbReference>
<dbReference type="SUPFAM" id="SSF81585">
    <property type="entry name" value="PsbU/PolX domain-like"/>
    <property type="match status" value="1"/>
</dbReference>
<feature type="compositionally biased region" description="Polar residues" evidence="8">
    <location>
        <begin position="181"/>
        <end position="193"/>
    </location>
</feature>
<dbReference type="Pfam" id="PF14791">
    <property type="entry name" value="DNA_pol_B_thumb"/>
    <property type="match status" value="1"/>
</dbReference>
<dbReference type="RefSeq" id="XP_033399786.1">
    <property type="nucleotide sequence ID" value="XM_033538832.1"/>
</dbReference>
<dbReference type="Gene3D" id="3.30.210.10">
    <property type="entry name" value="DNA polymerase, thumb domain"/>
    <property type="match status" value="1"/>
</dbReference>